<gene>
    <name evidence="1" type="ORF">GCM10023231_18390</name>
</gene>
<dbReference type="RefSeq" id="WP_345231467.1">
    <property type="nucleotide sequence ID" value="NZ_BAABIQ010000028.1"/>
</dbReference>
<keyword evidence="2" id="KW-1185">Reference proteome</keyword>
<evidence type="ECO:0000313" key="2">
    <source>
        <dbReference type="Proteomes" id="UP001501411"/>
    </source>
</evidence>
<evidence type="ECO:0000313" key="1">
    <source>
        <dbReference type="EMBL" id="GAA4790825.1"/>
    </source>
</evidence>
<protein>
    <submittedName>
        <fullName evidence="1">Uncharacterized protein</fullName>
    </submittedName>
</protein>
<dbReference type="Proteomes" id="UP001501411">
    <property type="component" value="Unassembled WGS sequence"/>
</dbReference>
<accession>A0ABP9B7W3</accession>
<name>A0ABP9B7W3_9SPHI</name>
<comment type="caution">
    <text evidence="1">The sequence shown here is derived from an EMBL/GenBank/DDBJ whole genome shotgun (WGS) entry which is preliminary data.</text>
</comment>
<sequence>MSIYEFMMLNDTEKGEATLGGIFIGHRRIGNEARTLYCLGNFFVELVYTSDHQEFKGFRQFTKTYLLEPYLDQFPHIE</sequence>
<dbReference type="EMBL" id="BAABIQ010000028">
    <property type="protein sequence ID" value="GAA4790825.1"/>
    <property type="molecule type" value="Genomic_DNA"/>
</dbReference>
<reference evidence="2" key="1">
    <citation type="journal article" date="2019" name="Int. J. Syst. Evol. Microbiol.">
        <title>The Global Catalogue of Microorganisms (GCM) 10K type strain sequencing project: providing services to taxonomists for standard genome sequencing and annotation.</title>
        <authorList>
            <consortium name="The Broad Institute Genomics Platform"/>
            <consortium name="The Broad Institute Genome Sequencing Center for Infectious Disease"/>
            <person name="Wu L."/>
            <person name="Ma J."/>
        </authorList>
    </citation>
    <scope>NUCLEOTIDE SEQUENCE [LARGE SCALE GENOMIC DNA]</scope>
    <source>
        <strain evidence="2">JCM 18200</strain>
    </source>
</reference>
<organism evidence="1 2">
    <name type="scientific">Olivibacter ginsenosidimutans</name>
    <dbReference type="NCBI Taxonomy" id="1176537"/>
    <lineage>
        <taxon>Bacteria</taxon>
        <taxon>Pseudomonadati</taxon>
        <taxon>Bacteroidota</taxon>
        <taxon>Sphingobacteriia</taxon>
        <taxon>Sphingobacteriales</taxon>
        <taxon>Sphingobacteriaceae</taxon>
        <taxon>Olivibacter</taxon>
    </lineage>
</organism>
<proteinExistence type="predicted"/>